<protein>
    <submittedName>
        <fullName evidence="2">Uncharacterized protein</fullName>
    </submittedName>
</protein>
<evidence type="ECO:0000313" key="3">
    <source>
        <dbReference type="Proteomes" id="UP000261174"/>
    </source>
</evidence>
<organism evidence="2 3">
    <name type="scientific">Chitinophaga silvisoli</name>
    <dbReference type="NCBI Taxonomy" id="2291814"/>
    <lineage>
        <taxon>Bacteria</taxon>
        <taxon>Pseudomonadati</taxon>
        <taxon>Bacteroidota</taxon>
        <taxon>Chitinophagia</taxon>
        <taxon>Chitinophagales</taxon>
        <taxon>Chitinophagaceae</taxon>
        <taxon>Chitinophaga</taxon>
    </lineage>
</organism>
<evidence type="ECO:0000256" key="1">
    <source>
        <dbReference type="SAM" id="Coils"/>
    </source>
</evidence>
<dbReference type="Proteomes" id="UP000261174">
    <property type="component" value="Unassembled WGS sequence"/>
</dbReference>
<sequence>MEDLRNALDRCKKQLAVLENRNINLKTQLANILQFHFDRSLLEKLEYFHTAFLQMDTRFEALRNEVALQQAWLTPHESDFSNEEHIRRHQQHMLEKLENMERDARRLGLGFDEYVTEHFPVNLVVQAQEIRKRDIR</sequence>
<comment type="caution">
    <text evidence="2">The sequence shown here is derived from an EMBL/GenBank/DDBJ whole genome shotgun (WGS) entry which is preliminary data.</text>
</comment>
<feature type="coiled-coil region" evidence="1">
    <location>
        <begin position="1"/>
        <end position="28"/>
    </location>
</feature>
<name>A0A3E1P1C5_9BACT</name>
<gene>
    <name evidence="2" type="ORF">DXN04_18445</name>
</gene>
<keyword evidence="3" id="KW-1185">Reference proteome</keyword>
<proteinExistence type="predicted"/>
<evidence type="ECO:0000313" key="2">
    <source>
        <dbReference type="EMBL" id="RFM33930.1"/>
    </source>
</evidence>
<reference evidence="2 3" key="1">
    <citation type="submission" date="2018-08" db="EMBL/GenBank/DDBJ databases">
        <title>Chitinophaga sp. K20C18050901, a novel bacterium isolated from forest soil.</title>
        <authorList>
            <person name="Wang C."/>
        </authorList>
    </citation>
    <scope>NUCLEOTIDE SEQUENCE [LARGE SCALE GENOMIC DNA]</scope>
    <source>
        <strain evidence="2 3">K20C18050901</strain>
    </source>
</reference>
<dbReference type="RefSeq" id="WP_116854848.1">
    <property type="nucleotide sequence ID" value="NZ_QTJV01000006.1"/>
</dbReference>
<dbReference type="OrthoDB" id="666333at2"/>
<dbReference type="AlphaFoldDB" id="A0A3E1P1C5"/>
<dbReference type="EMBL" id="QTJV01000006">
    <property type="protein sequence ID" value="RFM33930.1"/>
    <property type="molecule type" value="Genomic_DNA"/>
</dbReference>
<keyword evidence="1" id="KW-0175">Coiled coil</keyword>
<accession>A0A3E1P1C5</accession>